<evidence type="ECO:0000256" key="3">
    <source>
        <dbReference type="ARBA" id="ARBA00022630"/>
    </source>
</evidence>
<keyword evidence="2 11" id="KW-0813">Transport</keyword>
<evidence type="ECO:0000256" key="11">
    <source>
        <dbReference type="HAMAP-Rule" id="MF_01211"/>
    </source>
</evidence>
<dbReference type="RefSeq" id="WP_071879041.1">
    <property type="nucleotide sequence ID" value="NZ_JXLC01000030.1"/>
</dbReference>
<keyword evidence="9 11" id="KW-0408">Iron</keyword>
<comment type="subunit">
    <text evidence="11">Heterotetramer of 2 PyrK and 2 PyrD type B subunits.</text>
</comment>
<comment type="similarity">
    <text evidence="1 11">Belongs to the PyrK family.</text>
</comment>
<dbReference type="InterPro" id="IPR050353">
    <property type="entry name" value="PyrK_electron_transfer"/>
</dbReference>
<evidence type="ECO:0000313" key="15">
    <source>
        <dbReference type="EMBL" id="ALS00563.1"/>
    </source>
</evidence>
<protein>
    <recommendedName>
        <fullName evidence="11">Dihydroorotate dehydrogenase B (NAD(+)), electron transfer subunit</fullName>
    </recommendedName>
    <alternativeName>
        <fullName evidence="11">Dihydroorotate oxidase B, electron transfer subunit</fullName>
    </alternativeName>
</protein>
<keyword evidence="7 11" id="KW-0665">Pyrimidine biosynthesis</keyword>
<dbReference type="HAMAP" id="MF_01211">
    <property type="entry name" value="DHODB_Fe_S_bind"/>
    <property type="match status" value="1"/>
</dbReference>
<dbReference type="EMBL" id="CP013614">
    <property type="protein sequence ID" value="ALS00563.1"/>
    <property type="molecule type" value="Genomic_DNA"/>
</dbReference>
<dbReference type="Gene3D" id="2.10.240.10">
    <property type="entry name" value="Dihydroorotate dehydrogenase, electron transfer subunit"/>
    <property type="match status" value="1"/>
</dbReference>
<keyword evidence="10 11" id="KW-0411">Iron-sulfur</keyword>
<comment type="cofactor">
    <cofactor evidence="13">
        <name>[2Fe-2S] cluster</name>
        <dbReference type="ChEBI" id="CHEBI:190135"/>
    </cofactor>
    <text evidence="13">Binds 1 [2Fe-2S] cluster per subunit.</text>
</comment>
<feature type="binding site" evidence="11 12">
    <location>
        <begin position="68"/>
        <end position="70"/>
    </location>
    <ligand>
        <name>FAD</name>
        <dbReference type="ChEBI" id="CHEBI:57692"/>
    </ligand>
</feature>
<feature type="binding site" evidence="11 12">
    <location>
        <begin position="51"/>
        <end position="54"/>
    </location>
    <ligand>
        <name>FAD</name>
        <dbReference type="ChEBI" id="CHEBI:57692"/>
    </ligand>
</feature>
<evidence type="ECO:0000256" key="10">
    <source>
        <dbReference type="ARBA" id="ARBA00023014"/>
    </source>
</evidence>
<dbReference type="PANTHER" id="PTHR43513">
    <property type="entry name" value="DIHYDROOROTATE DEHYDROGENASE B (NAD(+)), ELECTRON TRANSFER SUBUNIT"/>
    <property type="match status" value="1"/>
</dbReference>
<feature type="binding site" evidence="11 13">
    <location>
        <position position="230"/>
    </location>
    <ligand>
        <name>[2Fe-2S] cluster</name>
        <dbReference type="ChEBI" id="CHEBI:190135"/>
    </ligand>
</feature>
<comment type="cofactor">
    <cofactor evidence="11 12">
        <name>FAD</name>
        <dbReference type="ChEBI" id="CHEBI:57692"/>
    </cofactor>
    <text evidence="11 12">Binds 1 FAD per subunit.</text>
</comment>
<dbReference type="SUPFAM" id="SSF63380">
    <property type="entry name" value="Riboflavin synthase domain-like"/>
    <property type="match status" value="1"/>
</dbReference>
<dbReference type="PIRSF" id="PIRSF006816">
    <property type="entry name" value="Cyc3_hyd_g"/>
    <property type="match status" value="1"/>
</dbReference>
<keyword evidence="6 11" id="KW-0274">FAD</keyword>
<dbReference type="InterPro" id="IPR012165">
    <property type="entry name" value="Cyt_c3_hydrogenase_gsu"/>
</dbReference>
<dbReference type="InterPro" id="IPR017938">
    <property type="entry name" value="Riboflavin_synthase-like_b-brl"/>
</dbReference>
<dbReference type="InterPro" id="IPR023455">
    <property type="entry name" value="Dihydroorotate_DHASE_ETsu"/>
</dbReference>
<dbReference type="PANTHER" id="PTHR43513:SF3">
    <property type="entry name" value="DIHYDROOROTATE DEHYDROGENASE B (NAD(+)), ELECTRON TRANSFER SUBUNIT-RELATED"/>
    <property type="match status" value="1"/>
</dbReference>
<dbReference type="NCBIfam" id="NF000797">
    <property type="entry name" value="PRK00054.1-2"/>
    <property type="match status" value="1"/>
</dbReference>
<name>A0A0S3K8I4_9ENTE</name>
<evidence type="ECO:0000259" key="14">
    <source>
        <dbReference type="PROSITE" id="PS51384"/>
    </source>
</evidence>
<keyword evidence="4 11" id="KW-0001">2Fe-2S</keyword>
<dbReference type="GO" id="GO:0044205">
    <property type="term" value="P:'de novo' UMP biosynthetic process"/>
    <property type="evidence" value="ECO:0007669"/>
    <property type="project" value="UniProtKB-UniRule"/>
</dbReference>
<keyword evidence="5 11" id="KW-0479">Metal-binding</keyword>
<dbReference type="Gene3D" id="3.40.50.80">
    <property type="entry name" value="Nucleotide-binding domain of ferredoxin-NADP reductase (FNR) module"/>
    <property type="match status" value="1"/>
</dbReference>
<keyword evidence="3 11" id="KW-0285">Flavoprotein</keyword>
<reference evidence="15 17" key="2">
    <citation type="submission" date="2015-12" db="EMBL/GenBank/DDBJ databases">
        <authorList>
            <person name="Lauer A."/>
            <person name="Humrighouse B."/>
            <person name="Loparev V."/>
            <person name="Shewmaker P.L."/>
            <person name="Whitney A.M."/>
            <person name="McLaughlin R.W."/>
        </authorList>
    </citation>
    <scope>NUCLEOTIDE SEQUENCE [LARGE SCALE GENOMIC DNA]</scope>
    <source>
        <strain evidence="15 17">LMG 23085</strain>
    </source>
</reference>
<dbReference type="NCBIfam" id="NF000799">
    <property type="entry name" value="PRK00054.1-4"/>
    <property type="match status" value="1"/>
</dbReference>
<evidence type="ECO:0000256" key="12">
    <source>
        <dbReference type="PIRSR" id="PIRSR006816-1"/>
    </source>
</evidence>
<evidence type="ECO:0000256" key="5">
    <source>
        <dbReference type="ARBA" id="ARBA00022723"/>
    </source>
</evidence>
<evidence type="ECO:0000256" key="2">
    <source>
        <dbReference type="ARBA" id="ARBA00022448"/>
    </source>
</evidence>
<dbReference type="Pfam" id="PF00175">
    <property type="entry name" value="NAD_binding_1"/>
    <property type="match status" value="1"/>
</dbReference>
<reference evidence="16 18" key="1">
    <citation type="submission" date="2014-12" db="EMBL/GenBank/DDBJ databases">
        <title>Draft genome sequences of 29 type strains of Enterococci.</title>
        <authorList>
            <person name="Zhong Z."/>
            <person name="Sun Z."/>
            <person name="Liu W."/>
            <person name="Zhang W."/>
            <person name="Zhang H."/>
        </authorList>
    </citation>
    <scope>NUCLEOTIDE SEQUENCE [LARGE SCALE GENOMIC DNA]</scope>
    <source>
        <strain evidence="16 18">DSM 22801</strain>
    </source>
</reference>
<dbReference type="Gene3D" id="2.40.30.10">
    <property type="entry name" value="Translation factors"/>
    <property type="match status" value="1"/>
</dbReference>
<comment type="function">
    <text evidence="11">Responsible for channeling the electrons from the oxidation of dihydroorotate from the FMN redox center in the PyrD type B subunit to the ultimate electron acceptor NAD(+).</text>
</comment>
<dbReference type="InterPro" id="IPR039261">
    <property type="entry name" value="FNR_nucleotide-bd"/>
</dbReference>
<evidence type="ECO:0000313" key="17">
    <source>
        <dbReference type="Proteomes" id="UP000065511"/>
    </source>
</evidence>
<evidence type="ECO:0000256" key="1">
    <source>
        <dbReference type="ARBA" id="ARBA00006422"/>
    </source>
</evidence>
<dbReference type="Proteomes" id="UP000065511">
    <property type="component" value="Chromosome"/>
</dbReference>
<dbReference type="InterPro" id="IPR017927">
    <property type="entry name" value="FAD-bd_FR_type"/>
</dbReference>
<feature type="binding site" evidence="11 12">
    <location>
        <begin position="75"/>
        <end position="76"/>
    </location>
    <ligand>
        <name>FAD</name>
        <dbReference type="ChEBI" id="CHEBI:57692"/>
    </ligand>
</feature>
<evidence type="ECO:0000256" key="8">
    <source>
        <dbReference type="ARBA" id="ARBA00022982"/>
    </source>
</evidence>
<proteinExistence type="inferred from homology"/>
<evidence type="ECO:0000256" key="6">
    <source>
        <dbReference type="ARBA" id="ARBA00022827"/>
    </source>
</evidence>
<evidence type="ECO:0000256" key="13">
    <source>
        <dbReference type="PIRSR" id="PIRSR006816-2"/>
    </source>
</evidence>
<feature type="binding site" evidence="11 13">
    <location>
        <position position="227"/>
    </location>
    <ligand>
        <name>[2Fe-2S] cluster</name>
        <dbReference type="ChEBI" id="CHEBI:190135"/>
    </ligand>
</feature>
<dbReference type="GO" id="GO:0050660">
    <property type="term" value="F:flavin adenine dinucleotide binding"/>
    <property type="evidence" value="ECO:0007669"/>
    <property type="project" value="InterPro"/>
</dbReference>
<dbReference type="SUPFAM" id="SSF52343">
    <property type="entry name" value="Ferredoxin reductase-like, C-terminal NADP-linked domain"/>
    <property type="match status" value="1"/>
</dbReference>
<evidence type="ECO:0000313" key="16">
    <source>
        <dbReference type="EMBL" id="OJG87007.1"/>
    </source>
</evidence>
<dbReference type="Proteomes" id="UP000183039">
    <property type="component" value="Unassembled WGS sequence"/>
</dbReference>
<dbReference type="CDD" id="cd06218">
    <property type="entry name" value="DHOD_e_trans"/>
    <property type="match status" value="1"/>
</dbReference>
<evidence type="ECO:0000313" key="18">
    <source>
        <dbReference type="Proteomes" id="UP000183039"/>
    </source>
</evidence>
<dbReference type="InterPro" id="IPR037117">
    <property type="entry name" value="Dihydroorotate_DH_ele_sf"/>
</dbReference>
<evidence type="ECO:0000256" key="4">
    <source>
        <dbReference type="ARBA" id="ARBA00022714"/>
    </source>
</evidence>
<dbReference type="InterPro" id="IPR019480">
    <property type="entry name" value="Dihydroorotate_DH_Fe-S-bd"/>
</dbReference>
<feature type="binding site" evidence="11 13">
    <location>
        <position position="247"/>
    </location>
    <ligand>
        <name>[2Fe-2S] cluster</name>
        <dbReference type="ChEBI" id="CHEBI:190135"/>
    </ligand>
</feature>
<evidence type="ECO:0000256" key="9">
    <source>
        <dbReference type="ARBA" id="ARBA00023004"/>
    </source>
</evidence>
<evidence type="ECO:0000256" key="7">
    <source>
        <dbReference type="ARBA" id="ARBA00022975"/>
    </source>
</evidence>
<dbReference type="OrthoDB" id="9778346at2"/>
<keyword evidence="17" id="KW-1185">Reference proteome</keyword>
<dbReference type="GO" id="GO:0051537">
    <property type="term" value="F:2 iron, 2 sulfur cluster binding"/>
    <property type="evidence" value="ECO:0007669"/>
    <property type="project" value="UniProtKB-KW"/>
</dbReference>
<dbReference type="AlphaFoldDB" id="A0A0S3K8I4"/>
<dbReference type="EMBL" id="JXLC01000030">
    <property type="protein sequence ID" value="OJG87007.1"/>
    <property type="molecule type" value="Genomic_DNA"/>
</dbReference>
<dbReference type="Pfam" id="PF10418">
    <property type="entry name" value="DHODB_Fe-S_bind"/>
    <property type="match status" value="1"/>
</dbReference>
<comment type="cofactor">
    <cofactor evidence="11">
        <name>[2Fe-2S] cluster</name>
        <dbReference type="ChEBI" id="CHEBI:190135"/>
    </cofactor>
    <text evidence="11">Binds 1 [2Fe-2S] cluster per subunit.</text>
</comment>
<dbReference type="InterPro" id="IPR001433">
    <property type="entry name" value="OxRdtase_FAD/NAD-bd"/>
</dbReference>
<dbReference type="GO" id="GO:0016491">
    <property type="term" value="F:oxidoreductase activity"/>
    <property type="evidence" value="ECO:0007669"/>
    <property type="project" value="InterPro"/>
</dbReference>
<keyword evidence="8 11" id="KW-0249">Electron transport</keyword>
<feature type="domain" description="FAD-binding FR-type" evidence="14">
    <location>
        <begin position="1"/>
        <end position="100"/>
    </location>
</feature>
<dbReference type="PROSITE" id="PS51384">
    <property type="entry name" value="FAD_FR"/>
    <property type="match status" value="1"/>
</dbReference>
<dbReference type="KEGG" id="ess:ATZ33_04000"/>
<gene>
    <name evidence="11" type="primary">pyrK</name>
    <name evidence="15" type="ORF">ATZ33_04000</name>
    <name evidence="16" type="ORF">RV15_GL002300</name>
</gene>
<organism evidence="16 18">
    <name type="scientific">Enterococcus silesiacus</name>
    <dbReference type="NCBI Taxonomy" id="332949"/>
    <lineage>
        <taxon>Bacteria</taxon>
        <taxon>Bacillati</taxon>
        <taxon>Bacillota</taxon>
        <taxon>Bacilli</taxon>
        <taxon>Lactobacillales</taxon>
        <taxon>Enterococcaceae</taxon>
        <taxon>Enterococcus</taxon>
    </lineage>
</organism>
<sequence length="260" mass="28334">MKQEIMTIISQQQLAPRIFQMTLTGDLVNEMEKPGQFIHIKVPRADMLLRRPISINQINKEAKTCTIIYRTEGDGTKVFAELSTGDTLDVMGPLGNGFDVDCLTAGQKAYVIGGGIGIPPMYELSKQLKQKGIEVVHFLGYASKEVVYFQDEFIALGDTRFATDDGSFGVEGNVGNLLLDAVQKEQPDAVYACGANGMLKMVAQVFSDNPNVFLSLEQRMACGMGACYACVCHVPDDETGTKSVKVCDEGPIFRASEVVL</sequence>
<dbReference type="GO" id="GO:0009055">
    <property type="term" value="F:electron transfer activity"/>
    <property type="evidence" value="ECO:0007669"/>
    <property type="project" value="UniProtKB-UniRule"/>
</dbReference>
<feature type="binding site" evidence="11 13">
    <location>
        <position position="222"/>
    </location>
    <ligand>
        <name>[2Fe-2S] cluster</name>
        <dbReference type="ChEBI" id="CHEBI:190135"/>
    </ligand>
</feature>
<accession>A0A0S3K8I4</accession>
<dbReference type="GO" id="GO:0046872">
    <property type="term" value="F:metal ion binding"/>
    <property type="evidence" value="ECO:0007669"/>
    <property type="project" value="UniProtKB-KW"/>
</dbReference>
<comment type="pathway">
    <text evidence="11">Pyrimidine metabolism; UMP biosynthesis via de novo pathway; orotate from (S)-dihydroorotate (NAD(+) route): step 1/1.</text>
</comment>